<sequence>EEDFFIELEEEVPFCFLNKVLKWFFKTDENIKEWIKNIVYSPITYYRSYNWFDRVLKYRGYSDDEASDIKREIIFGKLPEIAKEFYTIGNNTEDSFRMLLVLSLLKKEEVLEFNEDLRSFYEDSFKQKICLWCLNNNFVYGIGEEEPLYCEHHGTRGFITLDEIDSICSSVKNIDYLVQKYEWRNEYDNRNVSRCLERTESSDEERNEFIITQKELRNIQYT</sequence>
<accession>A0A5N5SMU2</accession>
<evidence type="ECO:0000313" key="1">
    <source>
        <dbReference type="EMBL" id="KAB7495277.1"/>
    </source>
</evidence>
<organism evidence="1 2">
    <name type="scientific">Armadillidium nasatum</name>
    <dbReference type="NCBI Taxonomy" id="96803"/>
    <lineage>
        <taxon>Eukaryota</taxon>
        <taxon>Metazoa</taxon>
        <taxon>Ecdysozoa</taxon>
        <taxon>Arthropoda</taxon>
        <taxon>Crustacea</taxon>
        <taxon>Multicrustacea</taxon>
        <taxon>Malacostraca</taxon>
        <taxon>Eumalacostraca</taxon>
        <taxon>Peracarida</taxon>
        <taxon>Isopoda</taxon>
        <taxon>Oniscidea</taxon>
        <taxon>Crinocheta</taxon>
        <taxon>Armadillidiidae</taxon>
        <taxon>Armadillidium</taxon>
    </lineage>
</organism>
<dbReference type="EMBL" id="SEYY01022806">
    <property type="protein sequence ID" value="KAB7495277.1"/>
    <property type="molecule type" value="Genomic_DNA"/>
</dbReference>
<dbReference type="AlphaFoldDB" id="A0A5N5SMU2"/>
<protein>
    <submittedName>
        <fullName evidence="1">Uncharacterized protein</fullName>
    </submittedName>
</protein>
<proteinExistence type="predicted"/>
<feature type="non-terminal residue" evidence="1">
    <location>
        <position position="1"/>
    </location>
</feature>
<name>A0A5N5SMU2_9CRUS</name>
<dbReference type="Proteomes" id="UP000326759">
    <property type="component" value="Unassembled WGS sequence"/>
</dbReference>
<comment type="caution">
    <text evidence="1">The sequence shown here is derived from an EMBL/GenBank/DDBJ whole genome shotgun (WGS) entry which is preliminary data.</text>
</comment>
<keyword evidence="2" id="KW-1185">Reference proteome</keyword>
<reference evidence="1 2" key="1">
    <citation type="journal article" date="2019" name="PLoS Biol.">
        <title>Sex chromosomes control vertical transmission of feminizing Wolbachia symbionts in an isopod.</title>
        <authorList>
            <person name="Becking T."/>
            <person name="Chebbi M.A."/>
            <person name="Giraud I."/>
            <person name="Moumen B."/>
            <person name="Laverre T."/>
            <person name="Caubet Y."/>
            <person name="Peccoud J."/>
            <person name="Gilbert C."/>
            <person name="Cordaux R."/>
        </authorList>
    </citation>
    <scope>NUCLEOTIDE SEQUENCE [LARGE SCALE GENOMIC DNA]</scope>
    <source>
        <strain evidence="1">ANa2</strain>
        <tissue evidence="1">Whole body excluding digestive tract and cuticle</tissue>
    </source>
</reference>
<evidence type="ECO:0000313" key="2">
    <source>
        <dbReference type="Proteomes" id="UP000326759"/>
    </source>
</evidence>
<gene>
    <name evidence="1" type="ORF">Anas_13064</name>
</gene>